<name>A0A6A3K824_9STRA</name>
<protein>
    <submittedName>
        <fullName evidence="2">Uncharacterized protein</fullName>
    </submittedName>
</protein>
<reference evidence="2 3" key="1">
    <citation type="submission" date="2018-09" db="EMBL/GenBank/DDBJ databases">
        <title>Genomic investigation of the strawberry pathogen Phytophthora fragariae indicates pathogenicity is determined by transcriptional variation in three key races.</title>
        <authorList>
            <person name="Adams T.M."/>
            <person name="Armitage A.D."/>
            <person name="Sobczyk M.K."/>
            <person name="Bates H.J."/>
            <person name="Dunwell J.M."/>
            <person name="Nellist C.F."/>
            <person name="Harrison R.J."/>
        </authorList>
    </citation>
    <scope>NUCLEOTIDE SEQUENCE [LARGE SCALE GENOMIC DNA]</scope>
    <source>
        <strain evidence="2 3">SCRP249</strain>
    </source>
</reference>
<dbReference type="InterPro" id="IPR052980">
    <property type="entry name" value="Crinkler_effector"/>
</dbReference>
<proteinExistence type="predicted"/>
<feature type="region of interest" description="Disordered" evidence="1">
    <location>
        <begin position="1"/>
        <end position="25"/>
    </location>
</feature>
<evidence type="ECO:0000313" key="3">
    <source>
        <dbReference type="Proteomes" id="UP000429607"/>
    </source>
</evidence>
<evidence type="ECO:0000256" key="1">
    <source>
        <dbReference type="SAM" id="MobiDB-lite"/>
    </source>
</evidence>
<dbReference type="EMBL" id="QXFV01001692">
    <property type="protein sequence ID" value="KAE9000294.1"/>
    <property type="molecule type" value="Genomic_DNA"/>
</dbReference>
<organism evidence="2 3">
    <name type="scientific">Phytophthora rubi</name>
    <dbReference type="NCBI Taxonomy" id="129364"/>
    <lineage>
        <taxon>Eukaryota</taxon>
        <taxon>Sar</taxon>
        <taxon>Stramenopiles</taxon>
        <taxon>Oomycota</taxon>
        <taxon>Peronosporomycetes</taxon>
        <taxon>Peronosporales</taxon>
        <taxon>Peronosporaceae</taxon>
        <taxon>Phytophthora</taxon>
    </lineage>
</organism>
<dbReference type="PANTHER" id="PTHR33129">
    <property type="entry name" value="PROTEIN KINASE DOMAIN-CONTAINING PROTEIN-RELATED"/>
    <property type="match status" value="1"/>
</dbReference>
<accession>A0A6A3K824</accession>
<dbReference type="AlphaFoldDB" id="A0A6A3K824"/>
<evidence type="ECO:0000313" key="2">
    <source>
        <dbReference type="EMBL" id="KAE9000294.1"/>
    </source>
</evidence>
<dbReference type="Proteomes" id="UP000429607">
    <property type="component" value="Unassembled WGS sequence"/>
</dbReference>
<dbReference type="PANTHER" id="PTHR33129:SF1">
    <property type="entry name" value="ATP-BINDING PROTEIN"/>
    <property type="match status" value="1"/>
</dbReference>
<comment type="caution">
    <text evidence="2">The sequence shown here is derived from an EMBL/GenBank/DDBJ whole genome shotgun (WGS) entry which is preliminary data.</text>
</comment>
<sequence>MDVDHEPRLGGVNVGAPGDTQRVPDDLPMENPYVGEFFVRDCYPVYYDLVIDALYEKDRWCVTITGAPGTGTSLFGAYFFERFRQERQGDDFTITVATTEKYGQIRAAAFRSGRPVTKSAGDSPCKFLDESIEDAGNNVLHMIDGPPSYRPPHRRKFVCFTSPDEGWLHEVRKLEINATFYMPTWVPDELWAAATRLGYNMLNPPVTRAMIDDRFKTFGGVARECLAKSESFVRDQLEWLKATISDFANNEKSTITALTGTAAGKHRRLCHIVPVEDDPSRFKFQIASDFVALKLLDTISSAQFEKRRGLISALRGISERAAFRGYLFEIEAHEVLVRGGTIDVSRLTVDGIGQHRTFKCKKSEGFYFFQPTELSKATLKQSGPYHIPGVSDRETVDSFYYPCVEKHLLVTKNRILLFQMTVASRHPLSGKGIVTVLQSIGLLDTAIARPRAVVLVFVVPRSKEIKIERAQQIPWDITANSDSVDKLPIAGDATKRQLEANGIRTVGDLRVAVRPQTPEREELANTQNLAPYKSILKKFDRRQESIGTMLMKIRQFVWEMP</sequence>
<gene>
    <name evidence="2" type="ORF">PR001_g18825</name>
</gene>